<protein>
    <recommendedName>
        <fullName evidence="5">Carbohydrate-binding domain-containing protein</fullName>
    </recommendedName>
</protein>
<comment type="caution">
    <text evidence="3">The sequence shown here is derived from an EMBL/GenBank/DDBJ whole genome shotgun (WGS) entry which is preliminary data.</text>
</comment>
<organism evidence="3 4">
    <name type="scientific">Slackia isoflavoniconvertens</name>
    <dbReference type="NCBI Taxonomy" id="572010"/>
    <lineage>
        <taxon>Bacteria</taxon>
        <taxon>Bacillati</taxon>
        <taxon>Actinomycetota</taxon>
        <taxon>Coriobacteriia</taxon>
        <taxon>Eggerthellales</taxon>
        <taxon>Eggerthellaceae</taxon>
        <taxon>Slackia</taxon>
    </lineage>
</organism>
<gene>
    <name evidence="3" type="ORF">C1881_02120</name>
</gene>
<keyword evidence="2" id="KW-0812">Transmembrane</keyword>
<keyword evidence="2" id="KW-1133">Transmembrane helix</keyword>
<dbReference type="Pfam" id="PF14262">
    <property type="entry name" value="Cthe_2159"/>
    <property type="match status" value="1"/>
</dbReference>
<evidence type="ECO:0000256" key="2">
    <source>
        <dbReference type="SAM" id="Phobius"/>
    </source>
</evidence>
<dbReference type="AlphaFoldDB" id="A0A369LPV8"/>
<dbReference type="EMBL" id="PPTO01000002">
    <property type="protein sequence ID" value="RDB60697.1"/>
    <property type="molecule type" value="Genomic_DNA"/>
</dbReference>
<dbReference type="InterPro" id="IPR025584">
    <property type="entry name" value="Cthe_2159"/>
</dbReference>
<evidence type="ECO:0000313" key="4">
    <source>
        <dbReference type="Proteomes" id="UP000253975"/>
    </source>
</evidence>
<feature type="region of interest" description="Disordered" evidence="1">
    <location>
        <begin position="656"/>
        <end position="684"/>
    </location>
</feature>
<feature type="compositionally biased region" description="Polar residues" evidence="1">
    <location>
        <begin position="439"/>
        <end position="465"/>
    </location>
</feature>
<feature type="region of interest" description="Disordered" evidence="1">
    <location>
        <begin position="400"/>
        <end position="516"/>
    </location>
</feature>
<dbReference type="RefSeq" id="WP_114614881.1">
    <property type="nucleotide sequence ID" value="NZ_PPTO01000002.1"/>
</dbReference>
<name>A0A369LPV8_9ACTN</name>
<reference evidence="3 4" key="1">
    <citation type="journal article" date="2018" name="Elife">
        <title>Discovery and characterization of a prevalent human gut bacterial enzyme sufficient for the inactivation of a family of plant toxins.</title>
        <authorList>
            <person name="Koppel N."/>
            <person name="Bisanz J.E."/>
            <person name="Pandelia M.E."/>
            <person name="Turnbaugh P.J."/>
            <person name="Balskus E.P."/>
        </authorList>
    </citation>
    <scope>NUCLEOTIDE SEQUENCE [LARGE SCALE GENOMIC DNA]</scope>
    <source>
        <strain evidence="3 4">OB21 GAM31</strain>
    </source>
</reference>
<accession>A0A369LPV8</accession>
<evidence type="ECO:0000256" key="1">
    <source>
        <dbReference type="SAM" id="MobiDB-lite"/>
    </source>
</evidence>
<sequence>MTRKTTDSRCEEGSSRTDFVGMLRGAGLLLAGCAAAVLLFSVAGCSVIDADEPSIASTAEVLEENASEKSVEYASFEEVAAAFDVSALNLEYSKRDMDASFDESSATKITLSGDSASVSGSGATAEGSTVTISTAGTYIVSGKLTDGSITVTTSENDKVQIVLNGVKIACFSGPAIDVRSADKCFITLAEGTQNSLSDGSAFTIEDANACIYATCDLTINGSGSLDVSGNYRHGVFSKDDLVVYGGTINVSAVEDGLNGKDSVKIGAGDISIDSGADGVKSSKSTNPEKGFVYVSGGSLSIDAEDDGIQAKTCLCIAGGSIEIDAVDDALHSDLEGTLNGGSTSVRSGDDAFHCETKLEVNDGSFVAETCSEGYEAEQVVVNGGDTNICALDDAMNASAADLSDDSESSDADTSTIALSGEPGANAAQPDGSIGVPGASSANADSNEQQQNTAPQGAGQQDSTTPPELPSDDGTQGGQAGEAPSDLGHVLDAQGRMERGGQAPGGQGGAPGASDSNCLIQINGGKVVLDSQGDGVDSNGNVEITGGTLLVNGPSSDGNGAFDYDGEATISGGTVLMAGTVGMAQSFTSGTQAFALVQVSGSAGSVIEATDADGNVIATLTATRAFGCVLVSGAGVSDGDTITASVDGAATMATASTTGTSGIATGGMGGGPATRNRPEGQGGPA</sequence>
<feature type="transmembrane region" description="Helical" evidence="2">
    <location>
        <begin position="21"/>
        <end position="43"/>
    </location>
</feature>
<evidence type="ECO:0008006" key="5">
    <source>
        <dbReference type="Google" id="ProtNLM"/>
    </source>
</evidence>
<evidence type="ECO:0000313" key="3">
    <source>
        <dbReference type="EMBL" id="RDB60697.1"/>
    </source>
</evidence>
<dbReference type="Proteomes" id="UP000253975">
    <property type="component" value="Unassembled WGS sequence"/>
</dbReference>
<proteinExistence type="predicted"/>
<keyword evidence="2" id="KW-0472">Membrane</keyword>
<feature type="compositionally biased region" description="Gly residues" evidence="1">
    <location>
        <begin position="501"/>
        <end position="510"/>
    </location>
</feature>